<name>A0ABD3DPY6_9LAMI</name>
<sequence length="118" mass="13763">MVTLYQFYRITNYTTTKGRNYAAVVPHPTSVRIDHRTHFQLVTNEMHVYYFNFVKLQTLEDRLAKGSPFILCPYSVGRAESIGEMIPTTGKKKNIKTLYLRGVMIMDDMDERLIRQPA</sequence>
<dbReference type="Proteomes" id="UP001632038">
    <property type="component" value="Unassembled WGS sequence"/>
</dbReference>
<proteinExistence type="predicted"/>
<dbReference type="AlphaFoldDB" id="A0ABD3DPY6"/>
<keyword evidence="2" id="KW-1185">Reference proteome</keyword>
<protein>
    <submittedName>
        <fullName evidence="1">Uncharacterized protein</fullName>
    </submittedName>
</protein>
<gene>
    <name evidence="1" type="ORF">CASFOL_013899</name>
</gene>
<organism evidence="1 2">
    <name type="scientific">Castilleja foliolosa</name>
    <dbReference type="NCBI Taxonomy" id="1961234"/>
    <lineage>
        <taxon>Eukaryota</taxon>
        <taxon>Viridiplantae</taxon>
        <taxon>Streptophyta</taxon>
        <taxon>Embryophyta</taxon>
        <taxon>Tracheophyta</taxon>
        <taxon>Spermatophyta</taxon>
        <taxon>Magnoliopsida</taxon>
        <taxon>eudicotyledons</taxon>
        <taxon>Gunneridae</taxon>
        <taxon>Pentapetalae</taxon>
        <taxon>asterids</taxon>
        <taxon>lamiids</taxon>
        <taxon>Lamiales</taxon>
        <taxon>Orobanchaceae</taxon>
        <taxon>Pedicularideae</taxon>
        <taxon>Castillejinae</taxon>
        <taxon>Castilleja</taxon>
    </lineage>
</organism>
<comment type="caution">
    <text evidence="1">The sequence shown here is derived from an EMBL/GenBank/DDBJ whole genome shotgun (WGS) entry which is preliminary data.</text>
</comment>
<dbReference type="EMBL" id="JAVIJP010000016">
    <property type="protein sequence ID" value="KAL3643084.1"/>
    <property type="molecule type" value="Genomic_DNA"/>
</dbReference>
<evidence type="ECO:0000313" key="1">
    <source>
        <dbReference type="EMBL" id="KAL3643084.1"/>
    </source>
</evidence>
<reference evidence="2" key="1">
    <citation type="journal article" date="2024" name="IScience">
        <title>Strigolactones Initiate the Formation of Haustorium-like Structures in Castilleja.</title>
        <authorList>
            <person name="Buerger M."/>
            <person name="Peterson D."/>
            <person name="Chory J."/>
        </authorList>
    </citation>
    <scope>NUCLEOTIDE SEQUENCE [LARGE SCALE GENOMIC DNA]</scope>
</reference>
<accession>A0ABD3DPY6</accession>
<evidence type="ECO:0000313" key="2">
    <source>
        <dbReference type="Proteomes" id="UP001632038"/>
    </source>
</evidence>